<evidence type="ECO:0000313" key="4">
    <source>
        <dbReference type="EMBL" id="RFP61108.1"/>
    </source>
</evidence>
<evidence type="ECO:0000313" key="5">
    <source>
        <dbReference type="Proteomes" id="UP000262917"/>
    </source>
</evidence>
<name>A0A372DNG4_9GAMM</name>
<dbReference type="EMBL" id="QVPD01000004">
    <property type="protein sequence ID" value="RFP61108.1"/>
    <property type="molecule type" value="Genomic_DNA"/>
</dbReference>
<protein>
    <submittedName>
        <fullName evidence="4">Phage major capsid protein</fullName>
    </submittedName>
</protein>
<keyword evidence="2" id="KW-0175">Coiled coil</keyword>
<dbReference type="InterPro" id="IPR024455">
    <property type="entry name" value="Phage_capsid"/>
</dbReference>
<dbReference type="Proteomes" id="UP000262917">
    <property type="component" value="Unassembled WGS sequence"/>
</dbReference>
<dbReference type="NCBIfam" id="TIGR01554">
    <property type="entry name" value="major_cap_HK97"/>
    <property type="match status" value="1"/>
</dbReference>
<reference evidence="4 5" key="1">
    <citation type="submission" date="2018-08" db="EMBL/GenBank/DDBJ databases">
        <title>Lysobacter weifangensis sp. nov., a new member of the family 'Xanthomonadaceae', isolated from soil in a farmland.</title>
        <authorList>
            <person name="Zhao H."/>
        </authorList>
    </citation>
    <scope>NUCLEOTIDE SEQUENCE [LARGE SCALE GENOMIC DNA]</scope>
    <source>
        <strain evidence="4 5">WF-2</strain>
    </source>
</reference>
<dbReference type="Gene3D" id="3.30.2400.10">
    <property type="entry name" value="Major capsid protein gp5"/>
    <property type="match status" value="1"/>
</dbReference>
<evidence type="ECO:0000256" key="1">
    <source>
        <dbReference type="ARBA" id="ARBA00004328"/>
    </source>
</evidence>
<dbReference type="InterPro" id="IPR054612">
    <property type="entry name" value="Phage_capsid-like_C"/>
</dbReference>
<feature type="domain" description="Phage capsid-like C-terminal" evidence="3">
    <location>
        <begin position="143"/>
        <end position="402"/>
    </location>
</feature>
<evidence type="ECO:0000259" key="3">
    <source>
        <dbReference type="Pfam" id="PF05065"/>
    </source>
</evidence>
<dbReference type="OrthoDB" id="9806592at2"/>
<keyword evidence="5" id="KW-1185">Reference proteome</keyword>
<dbReference type="RefSeq" id="WP_117202134.1">
    <property type="nucleotide sequence ID" value="NZ_JBHTBK010000009.1"/>
</dbReference>
<comment type="subcellular location">
    <subcellularLocation>
        <location evidence="1">Virion</location>
    </subcellularLocation>
</comment>
<sequence>MILAEIRQRKAAQIAAMRAVLNKADSEKRALSAEEAGKCDAMKAEIETLEQQEARQQFLDDAERRSAGVTIAGTGDRSFAEVEDRVSLLRVLQAGVESRSLDGAEAEYNAEVERRNGRRAQGIYMPMRLLETRVNTAGNNAQLVPTDHRPQDYIGALRNALLTRRLGVRVLSGLSGNVSVPKYGSGVTTGWVADNSSLTPSDMTHASVTLAPKHAGSLSEMSRSLIMQSSPDIEQLLRDDMAAGLATALDRVTIVGGGANEPDGVTATLAAANATLATPTWAQVLEIVKDVEVANALGAHAWLLNPAAKAKLAGTLKAAGIAGYLLEGGKIGDHAAYSSNQVPAGVAASAIFGDWAQVLLGLWSELDVLVNPYESTAYARGGVMVRAMATCDIGIRHIEAFQWADDVPLV</sequence>
<feature type="coiled-coil region" evidence="2">
    <location>
        <begin position="14"/>
        <end position="52"/>
    </location>
</feature>
<dbReference type="Pfam" id="PF05065">
    <property type="entry name" value="Phage_capsid"/>
    <property type="match status" value="1"/>
</dbReference>
<gene>
    <name evidence="4" type="ORF">D0Y53_05080</name>
</gene>
<accession>A0A372DNG4</accession>
<proteinExistence type="predicted"/>
<dbReference type="AlphaFoldDB" id="A0A372DNG4"/>
<organism evidence="4 5">
    <name type="scientific">Cognatiluteimonas weifangensis</name>
    <dbReference type="NCBI Taxonomy" id="2303539"/>
    <lineage>
        <taxon>Bacteria</taxon>
        <taxon>Pseudomonadati</taxon>
        <taxon>Pseudomonadota</taxon>
        <taxon>Gammaproteobacteria</taxon>
        <taxon>Lysobacterales</taxon>
        <taxon>Lysobacteraceae</taxon>
        <taxon>Cognatiluteimonas</taxon>
    </lineage>
</organism>
<dbReference type="SUPFAM" id="SSF56563">
    <property type="entry name" value="Major capsid protein gp5"/>
    <property type="match status" value="1"/>
</dbReference>
<comment type="caution">
    <text evidence="4">The sequence shown here is derived from an EMBL/GenBank/DDBJ whole genome shotgun (WGS) entry which is preliminary data.</text>
</comment>
<evidence type="ECO:0000256" key="2">
    <source>
        <dbReference type="SAM" id="Coils"/>
    </source>
</evidence>